<dbReference type="Proteomes" id="UP000473648">
    <property type="component" value="Unassembled WGS sequence"/>
</dbReference>
<keyword evidence="3" id="KW-1003">Cell membrane</keyword>
<keyword evidence="9" id="KW-1185">Reference proteome</keyword>
<evidence type="ECO:0000256" key="7">
    <source>
        <dbReference type="SAM" id="Phobius"/>
    </source>
</evidence>
<dbReference type="EMBL" id="VOGB01000004">
    <property type="protein sequence ID" value="MQM72769.1"/>
    <property type="molecule type" value="Genomic_DNA"/>
</dbReference>
<name>A0A6L5GR92_9FIRM</name>
<evidence type="ECO:0000256" key="1">
    <source>
        <dbReference type="ARBA" id="ARBA00004651"/>
    </source>
</evidence>
<feature type="transmembrane region" description="Helical" evidence="7">
    <location>
        <begin position="113"/>
        <end position="133"/>
    </location>
</feature>
<dbReference type="AlphaFoldDB" id="A0A6L5GR92"/>
<comment type="caution">
    <text evidence="8">The sequence shown here is derived from an EMBL/GenBank/DDBJ whole genome shotgun (WGS) entry which is preliminary data.</text>
</comment>
<proteinExistence type="inferred from homology"/>
<feature type="transmembrane region" description="Helical" evidence="7">
    <location>
        <begin position="145"/>
        <end position="167"/>
    </location>
</feature>
<dbReference type="PANTHER" id="PTHR43663:SF1">
    <property type="entry name" value="CHROMATE TRANSPORTER"/>
    <property type="match status" value="1"/>
</dbReference>
<evidence type="ECO:0000256" key="6">
    <source>
        <dbReference type="ARBA" id="ARBA00023136"/>
    </source>
</evidence>
<evidence type="ECO:0000256" key="3">
    <source>
        <dbReference type="ARBA" id="ARBA00022475"/>
    </source>
</evidence>
<reference evidence="8" key="1">
    <citation type="journal article" date="2020" name="Appl. Environ. Microbiol.">
        <title>Medium-Chain Fatty Acid Synthesis by 'Candidatus Weimeria bifida' gen. nov., sp. nov., and 'Candidatus Pseudoramibacter fermentans' sp. nov.</title>
        <authorList>
            <person name="Scarborough M.J."/>
            <person name="Myers K.S."/>
            <person name="Donohue T.J."/>
            <person name="Noguera D.R."/>
        </authorList>
    </citation>
    <scope>NUCLEOTIDE SEQUENCE</scope>
    <source>
        <strain evidence="8">EUB1.1</strain>
    </source>
</reference>
<evidence type="ECO:0000256" key="4">
    <source>
        <dbReference type="ARBA" id="ARBA00022692"/>
    </source>
</evidence>
<protein>
    <submittedName>
        <fullName evidence="8">Chromate transporter</fullName>
    </submittedName>
</protein>
<organism evidence="8 9">
    <name type="scientific">Candidatus Pseudoramibacter fermentans</name>
    <dbReference type="NCBI Taxonomy" id="2594427"/>
    <lineage>
        <taxon>Bacteria</taxon>
        <taxon>Bacillati</taxon>
        <taxon>Bacillota</taxon>
        <taxon>Clostridia</taxon>
        <taxon>Eubacteriales</taxon>
        <taxon>Eubacteriaceae</taxon>
        <taxon>Pseudoramibacter</taxon>
    </lineage>
</organism>
<evidence type="ECO:0000256" key="5">
    <source>
        <dbReference type="ARBA" id="ARBA00022989"/>
    </source>
</evidence>
<dbReference type="Pfam" id="PF02417">
    <property type="entry name" value="Chromate_transp"/>
    <property type="match status" value="1"/>
</dbReference>
<accession>A0A6L5GR92</accession>
<dbReference type="GO" id="GO:0015109">
    <property type="term" value="F:chromate transmembrane transporter activity"/>
    <property type="evidence" value="ECO:0007669"/>
    <property type="project" value="InterPro"/>
</dbReference>
<feature type="transmembrane region" description="Helical" evidence="7">
    <location>
        <begin position="173"/>
        <end position="189"/>
    </location>
</feature>
<evidence type="ECO:0000313" key="9">
    <source>
        <dbReference type="Proteomes" id="UP000473648"/>
    </source>
</evidence>
<comment type="similarity">
    <text evidence="2">Belongs to the chromate ion transporter (CHR) (TC 2.A.51) family.</text>
</comment>
<keyword evidence="4 7" id="KW-0812">Transmembrane</keyword>
<feature type="transmembrane region" description="Helical" evidence="7">
    <location>
        <begin position="6"/>
        <end position="28"/>
    </location>
</feature>
<evidence type="ECO:0000256" key="2">
    <source>
        <dbReference type="ARBA" id="ARBA00005262"/>
    </source>
</evidence>
<dbReference type="InterPro" id="IPR003370">
    <property type="entry name" value="Chromate_transpt"/>
</dbReference>
<feature type="transmembrane region" description="Helical" evidence="7">
    <location>
        <begin position="64"/>
        <end position="93"/>
    </location>
</feature>
<keyword evidence="6 7" id="KW-0472">Membrane</keyword>
<sequence length="191" mass="20728">MVYVRLFWEFFKTGLFAIGGGMATFPFLSNIGQTTHWYTQSQLADMVAVSESTPGPLGINMATYVGFTVSGVLGAIVSTLSEVLPSVIIITLIAKALQTFKDNQYVQDGFYGLRPASTALIAAACCSVGEIALFNTHTHLSIQNFLSFINWKAVAFAVVIFVLSNWVPKVKNWHPIIFIAIAAAVGIVVKF</sequence>
<comment type="subcellular location">
    <subcellularLocation>
        <location evidence="1">Cell membrane</location>
        <topology evidence="1">Multi-pass membrane protein</topology>
    </subcellularLocation>
</comment>
<dbReference type="PANTHER" id="PTHR43663">
    <property type="entry name" value="CHROMATE TRANSPORT PROTEIN-RELATED"/>
    <property type="match status" value="1"/>
</dbReference>
<evidence type="ECO:0000313" key="8">
    <source>
        <dbReference type="EMBL" id="MQM72769.1"/>
    </source>
</evidence>
<dbReference type="GO" id="GO:0005886">
    <property type="term" value="C:plasma membrane"/>
    <property type="evidence" value="ECO:0007669"/>
    <property type="project" value="UniProtKB-SubCell"/>
</dbReference>
<gene>
    <name evidence="8" type="ORF">FRC53_04980</name>
</gene>
<dbReference type="InterPro" id="IPR052518">
    <property type="entry name" value="CHR_Transporter"/>
</dbReference>
<keyword evidence="5 7" id="KW-1133">Transmembrane helix</keyword>